<organism evidence="2 3">
    <name type="scientific">Actinoalloteichus hoggarensis</name>
    <dbReference type="NCBI Taxonomy" id="1470176"/>
    <lineage>
        <taxon>Bacteria</taxon>
        <taxon>Bacillati</taxon>
        <taxon>Actinomycetota</taxon>
        <taxon>Actinomycetes</taxon>
        <taxon>Pseudonocardiales</taxon>
        <taxon>Pseudonocardiaceae</taxon>
        <taxon>Actinoalloteichus</taxon>
    </lineage>
</organism>
<name>A0A221W5E8_9PSEU</name>
<dbReference type="Proteomes" id="UP000204221">
    <property type="component" value="Chromosome"/>
</dbReference>
<dbReference type="Gene3D" id="2.40.128.150">
    <property type="entry name" value="Cysteine proteinases"/>
    <property type="match status" value="1"/>
</dbReference>
<dbReference type="Gene3D" id="3.30.2140.10">
    <property type="entry name" value="Arylamine N-acetyltransferase"/>
    <property type="match status" value="1"/>
</dbReference>
<dbReference type="PANTHER" id="PTHR11786">
    <property type="entry name" value="N-HYDROXYARYLAMINE O-ACETYLTRANSFERASE"/>
    <property type="match status" value="1"/>
</dbReference>
<dbReference type="InterPro" id="IPR038765">
    <property type="entry name" value="Papain-like_cys_pep_sf"/>
</dbReference>
<dbReference type="Pfam" id="PF00797">
    <property type="entry name" value="Acetyltransf_2"/>
    <property type="match status" value="1"/>
</dbReference>
<dbReference type="PANTHER" id="PTHR11786:SF0">
    <property type="entry name" value="ARYLAMINE N-ACETYLTRANSFERASE 4-RELATED"/>
    <property type="match status" value="1"/>
</dbReference>
<dbReference type="InterPro" id="IPR001447">
    <property type="entry name" value="Arylamine_N-AcTrfase"/>
</dbReference>
<evidence type="ECO:0000313" key="3">
    <source>
        <dbReference type="Proteomes" id="UP000204221"/>
    </source>
</evidence>
<gene>
    <name evidence="2" type="primary">nhoA</name>
    <name evidence="2" type="ORF">AHOG_16425</name>
</gene>
<keyword evidence="2" id="KW-0808">Transferase</keyword>
<evidence type="ECO:0000313" key="2">
    <source>
        <dbReference type="EMBL" id="ASO20911.1"/>
    </source>
</evidence>
<accession>A0A221W5E8</accession>
<keyword evidence="3" id="KW-1185">Reference proteome</keyword>
<sequence length="301" mass="33214">MTGFDVDGYLRRLGLSHPGPPAVDALRRLHRAHVERIAYETVDIHLGRLGALDPTESADRLVRLGRGGYCLTLNSAFEALLSALGFQVERHLGSVVLNDRSAALGIDGHHMALTVRGLPTTDNPDGTWLVDVGLGDGPHAPLPLVAGVHRQGGFVYRLRTSPVAPEGWRLDHDRRGHFIAMDFLSRPAATAEFTAAHREMSTSEDSLFVRVFTAHRRTAADIDRLRGCVLTRVGSSITELRSAGEWLDALVGRLGIVLDDVSPRRRRELWERAYAVHLRWLAKRRDGRAESRGTSPSSLRP</sequence>
<keyword evidence="2" id="KW-0012">Acyltransferase</keyword>
<dbReference type="AlphaFoldDB" id="A0A221W5E8"/>
<dbReference type="EC" id="2.3.1.118" evidence="2"/>
<comment type="similarity">
    <text evidence="1">Belongs to the arylamine N-acetyltransferase family.</text>
</comment>
<dbReference type="OrthoDB" id="7181050at2"/>
<dbReference type="GO" id="GO:0046990">
    <property type="term" value="F:N-hydroxyarylamine O-acetyltransferase activity"/>
    <property type="evidence" value="ECO:0007669"/>
    <property type="project" value="UniProtKB-EC"/>
</dbReference>
<dbReference type="RefSeq" id="WP_093944515.1">
    <property type="nucleotide sequence ID" value="NZ_CP022521.1"/>
</dbReference>
<dbReference type="SUPFAM" id="SSF54001">
    <property type="entry name" value="Cysteine proteinases"/>
    <property type="match status" value="1"/>
</dbReference>
<reference evidence="2 3" key="1">
    <citation type="submission" date="2017-07" db="EMBL/GenBank/DDBJ databases">
        <title>Complete genome sequence of Actinoalloteichus hoggarensis DSM 45943, type strain of Actinoalloteichus hoggarensis.</title>
        <authorList>
            <person name="Ruckert C."/>
            <person name="Nouioui I."/>
            <person name="Willmese J."/>
            <person name="van Wezel G."/>
            <person name="Klenk H.-P."/>
            <person name="Kalinowski J."/>
            <person name="Zotchev S.B."/>
        </authorList>
    </citation>
    <scope>NUCLEOTIDE SEQUENCE [LARGE SCALE GENOMIC DNA]</scope>
    <source>
        <strain evidence="2 3">DSM 45943</strain>
    </source>
</reference>
<dbReference type="KEGG" id="ahg:AHOG_16425"/>
<proteinExistence type="inferred from homology"/>
<dbReference type="EMBL" id="CP022521">
    <property type="protein sequence ID" value="ASO20911.1"/>
    <property type="molecule type" value="Genomic_DNA"/>
</dbReference>
<evidence type="ECO:0000256" key="1">
    <source>
        <dbReference type="ARBA" id="ARBA00006547"/>
    </source>
</evidence>
<protein>
    <submittedName>
        <fullName evidence="2">N-hydroxyarylamine O-acetyltransferase</fullName>
        <ecNumber evidence="2">2.3.1.118</ecNumber>
    </submittedName>
</protein>